<dbReference type="InterPro" id="IPR013424">
    <property type="entry name" value="Ice-binding_C"/>
</dbReference>
<keyword evidence="3" id="KW-1185">Reference proteome</keyword>
<gene>
    <name evidence="2" type="ORF">CA13_11090</name>
</gene>
<organism evidence="2 3">
    <name type="scientific">Novipirellula herctigrandis</name>
    <dbReference type="NCBI Taxonomy" id="2527986"/>
    <lineage>
        <taxon>Bacteria</taxon>
        <taxon>Pseudomonadati</taxon>
        <taxon>Planctomycetota</taxon>
        <taxon>Planctomycetia</taxon>
        <taxon>Pirellulales</taxon>
        <taxon>Pirellulaceae</taxon>
        <taxon>Novipirellula</taxon>
    </lineage>
</organism>
<feature type="domain" description="Ice-binding protein C-terminal" evidence="1">
    <location>
        <begin position="296"/>
        <end position="318"/>
    </location>
</feature>
<accession>A0A5C5YXF3</accession>
<reference evidence="2 3" key="1">
    <citation type="submission" date="2019-02" db="EMBL/GenBank/DDBJ databases">
        <title>Deep-cultivation of Planctomycetes and their phenomic and genomic characterization uncovers novel biology.</title>
        <authorList>
            <person name="Wiegand S."/>
            <person name="Jogler M."/>
            <person name="Boedeker C."/>
            <person name="Pinto D."/>
            <person name="Vollmers J."/>
            <person name="Rivas-Marin E."/>
            <person name="Kohn T."/>
            <person name="Peeters S.H."/>
            <person name="Heuer A."/>
            <person name="Rast P."/>
            <person name="Oberbeckmann S."/>
            <person name="Bunk B."/>
            <person name="Jeske O."/>
            <person name="Meyerdierks A."/>
            <person name="Storesund J.E."/>
            <person name="Kallscheuer N."/>
            <person name="Luecker S."/>
            <person name="Lage O.M."/>
            <person name="Pohl T."/>
            <person name="Merkel B.J."/>
            <person name="Hornburger P."/>
            <person name="Mueller R.-W."/>
            <person name="Bruemmer F."/>
            <person name="Labrenz M."/>
            <person name="Spormann A.M."/>
            <person name="Op Den Camp H."/>
            <person name="Overmann J."/>
            <person name="Amann R."/>
            <person name="Jetten M.S.M."/>
            <person name="Mascher T."/>
            <person name="Medema M.H."/>
            <person name="Devos D.P."/>
            <person name="Kaster A.-K."/>
            <person name="Ovreas L."/>
            <person name="Rohde M."/>
            <person name="Galperin M.Y."/>
            <person name="Jogler C."/>
        </authorList>
    </citation>
    <scope>NUCLEOTIDE SEQUENCE [LARGE SCALE GENOMIC DNA]</scope>
    <source>
        <strain evidence="2 3">CA13</strain>
    </source>
</reference>
<dbReference type="EMBL" id="SJPJ01000001">
    <property type="protein sequence ID" value="TWT79702.1"/>
    <property type="molecule type" value="Genomic_DNA"/>
</dbReference>
<proteinExistence type="predicted"/>
<dbReference type="AlphaFoldDB" id="A0A5C5YXF3"/>
<dbReference type="Proteomes" id="UP000315010">
    <property type="component" value="Unassembled WGS sequence"/>
</dbReference>
<comment type="caution">
    <text evidence="2">The sequence shown here is derived from an EMBL/GenBank/DDBJ whole genome shotgun (WGS) entry which is preliminary data.</text>
</comment>
<evidence type="ECO:0000259" key="1">
    <source>
        <dbReference type="Pfam" id="PF07589"/>
    </source>
</evidence>
<dbReference type="RefSeq" id="WP_146394859.1">
    <property type="nucleotide sequence ID" value="NZ_SJPJ01000001.1"/>
</dbReference>
<sequence length="328" mass="35844">MLRMCTRLFLFLVIAFPFTLPLGIATEIVSIQSNYTSSEGIQAGRLIDNPGWVGSGYLDVDPTVGRVIHPIQIGVPTDSNGPVHFSTGVLDTFPGMTFGVGDRINVQTQLQFTLGTFSFGQEIARIGFSRTPAGKIEHGFAMSWNEGRTQPSEQAGTIRFFPDMNDSGFRDYPFSNDDANSIGVQGRYAGLRNSVSGTDDLTSNPFLINYEVEYLGEVESVGDNVWEPRRLEITDQVSNATFYYDFGFQLPQTIQFDGTNAFLGQELASNGRSSNGLIVTSDSLNILYRGNPMAIAVPEPGSFLCLALVFGAICLRRKAPERGLVCGR</sequence>
<evidence type="ECO:0000313" key="3">
    <source>
        <dbReference type="Proteomes" id="UP000315010"/>
    </source>
</evidence>
<dbReference type="Pfam" id="PF07589">
    <property type="entry name" value="PEP-CTERM"/>
    <property type="match status" value="1"/>
</dbReference>
<name>A0A5C5YXF3_9BACT</name>
<evidence type="ECO:0000313" key="2">
    <source>
        <dbReference type="EMBL" id="TWT79702.1"/>
    </source>
</evidence>
<protein>
    <recommendedName>
        <fullName evidence="1">Ice-binding protein C-terminal domain-containing protein</fullName>
    </recommendedName>
</protein>
<dbReference type="OrthoDB" id="257269at2"/>